<dbReference type="Gene3D" id="3.40.50.720">
    <property type="entry name" value="NAD(P)-binding Rossmann-like Domain"/>
    <property type="match status" value="1"/>
</dbReference>
<dbReference type="Pfam" id="PF20590">
    <property type="entry name" value="DUF6791"/>
    <property type="match status" value="1"/>
</dbReference>
<dbReference type="SUPFAM" id="SSF69572">
    <property type="entry name" value="Activating enzymes of the ubiquitin-like proteins"/>
    <property type="match status" value="1"/>
</dbReference>
<gene>
    <name evidence="3" type="ordered locus">Runsl_5868</name>
</gene>
<dbReference type="CDD" id="cd01483">
    <property type="entry name" value="E1_enzyme_family"/>
    <property type="match status" value="1"/>
</dbReference>
<sequence length="395" mass="44368">MSQQLISLSPDLKKLRDEGYEICIKGNYLLAGHIPYVNRNKEIMYGTLVSELTLVNNTRTAQPGNHVIHFIGNHPCNKDGTVISAIQHASNTQTLYQEITINHSFSNKPASGYVDYFHKISRYADIISAPAKSLDGNVTEKTFRVIPDVDETSVFRYLDTNTSRANIDRVNSKLKGQRVAIIGLGGTGAYLLDLIAKTPVKEIHLFDGDDFQQHNAFRSPGAAMMELDSPNIKKVDYYTDIYSRMHSHIIPHSFYINDSNLGFLKRCSFVFLSIDNNSARKVIIEYLVREGVPFIDTGLGVNLVDDSLIGTIRTTVCTPSKNDHIADRIPMVDNDNNDYSPNIQMAELNAMNAIFAVLKWKKLAGFYQDLEEEHHCTYSINVAQLQNEDLKVSVC</sequence>
<dbReference type="RefSeq" id="WP_013921745.1">
    <property type="nucleotide sequence ID" value="NC_015694.1"/>
</dbReference>
<dbReference type="KEGG" id="rsi:Runsl_5868"/>
<dbReference type="NCBIfam" id="NF004805">
    <property type="entry name" value="PRK06153.1-4"/>
    <property type="match status" value="1"/>
</dbReference>
<dbReference type="NCBIfam" id="NF004804">
    <property type="entry name" value="PRK06153.1-3"/>
    <property type="match status" value="1"/>
</dbReference>
<dbReference type="Proteomes" id="UP000000493">
    <property type="component" value="Plasmid pRUNSL03"/>
</dbReference>
<evidence type="ECO:0000313" key="3">
    <source>
        <dbReference type="EMBL" id="AEI52164.1"/>
    </source>
</evidence>
<accession>A0A7U4E958</accession>
<dbReference type="AlphaFoldDB" id="A0A7U4E958"/>
<reference evidence="4" key="1">
    <citation type="submission" date="2011-06" db="EMBL/GenBank/DDBJ databases">
        <title>The complete genome of plasmid 3 of Runella slithyformis DSM 19594.</title>
        <authorList>
            <consortium name="US DOE Joint Genome Institute (JGI-PGF)"/>
            <person name="Lucas S."/>
            <person name="Han J."/>
            <person name="Lapidus A."/>
            <person name="Bruce D."/>
            <person name="Goodwin L."/>
            <person name="Pitluck S."/>
            <person name="Peters L."/>
            <person name="Kyrpides N."/>
            <person name="Mavromatis K."/>
            <person name="Ivanova N."/>
            <person name="Ovchinnikova G."/>
            <person name="Zhang X."/>
            <person name="Misra M."/>
            <person name="Detter J.C."/>
            <person name="Tapia R."/>
            <person name="Han C."/>
            <person name="Land M."/>
            <person name="Hauser L."/>
            <person name="Markowitz V."/>
            <person name="Cheng J.-F."/>
            <person name="Hugenholtz P."/>
            <person name="Woyke T."/>
            <person name="Wu D."/>
            <person name="Tindall B."/>
            <person name="Faehrich R."/>
            <person name="Brambilla E."/>
            <person name="Klenk H.-P."/>
            <person name="Eisen J.A."/>
        </authorList>
    </citation>
    <scope>NUCLEOTIDE SEQUENCE [LARGE SCALE GENOMIC DNA]</scope>
    <source>
        <strain evidence="4">ATCC 29530 / DSM 19594 / LMG 11500 / NCIMB 11436 / LSU 4</strain>
        <plasmid evidence="4">pRUNSL03</plasmid>
    </source>
</reference>
<keyword evidence="3" id="KW-0614">Plasmid</keyword>
<proteinExistence type="predicted"/>
<name>A0A7U4E958_RUNSL</name>
<feature type="domain" description="DUF6791" evidence="2">
    <location>
        <begin position="10"/>
        <end position="160"/>
    </location>
</feature>
<evidence type="ECO:0000259" key="1">
    <source>
        <dbReference type="Pfam" id="PF00899"/>
    </source>
</evidence>
<geneLocation type="plasmid" evidence="3 4">
    <name>pRUNSL03</name>
</geneLocation>
<dbReference type="GO" id="GO:0008641">
    <property type="term" value="F:ubiquitin-like modifier activating enzyme activity"/>
    <property type="evidence" value="ECO:0007669"/>
    <property type="project" value="InterPro"/>
</dbReference>
<feature type="domain" description="THIF-type NAD/FAD binding fold" evidence="1">
    <location>
        <begin position="171"/>
        <end position="299"/>
    </location>
</feature>
<dbReference type="InterPro" id="IPR046741">
    <property type="entry name" value="DUF6791"/>
</dbReference>
<keyword evidence="4" id="KW-1185">Reference proteome</keyword>
<dbReference type="EMBL" id="CP002862">
    <property type="protein sequence ID" value="AEI52164.1"/>
    <property type="molecule type" value="Genomic_DNA"/>
</dbReference>
<reference evidence="3 4" key="2">
    <citation type="journal article" date="2012" name="Stand. Genomic Sci.">
        <title>Complete genome sequence of the aquatic bacterium Runella slithyformis type strain (LSU 4(T)).</title>
        <authorList>
            <person name="Copeland A."/>
            <person name="Zhang X."/>
            <person name="Misra M."/>
            <person name="Lapidus A."/>
            <person name="Nolan M."/>
            <person name="Lucas S."/>
            <person name="Deshpande S."/>
            <person name="Cheng J.F."/>
            <person name="Tapia R."/>
            <person name="Goodwin L.A."/>
            <person name="Pitluck S."/>
            <person name="Liolios K."/>
            <person name="Pagani I."/>
            <person name="Ivanova N."/>
            <person name="Mikhailova N."/>
            <person name="Pati A."/>
            <person name="Chen A."/>
            <person name="Palaniappan K."/>
            <person name="Land M."/>
            <person name="Hauser L."/>
            <person name="Pan C."/>
            <person name="Jeffries C.D."/>
            <person name="Detter J.C."/>
            <person name="Brambilla E.M."/>
            <person name="Rohde M."/>
            <person name="Djao O.D."/>
            <person name="Goker M."/>
            <person name="Sikorski J."/>
            <person name="Tindall B.J."/>
            <person name="Woyke T."/>
            <person name="Bristow J."/>
            <person name="Eisen J.A."/>
            <person name="Markowitz V."/>
            <person name="Hugenholtz P."/>
            <person name="Kyrpides N.C."/>
            <person name="Klenk H.P."/>
            <person name="Mavromatis K."/>
        </authorList>
    </citation>
    <scope>NUCLEOTIDE SEQUENCE [LARGE SCALE GENOMIC DNA]</scope>
    <source>
        <strain evidence="4">ATCC 29530 / DSM 19594 / LMG 11500 / NCIMB 11436 / LSU 4</strain>
    </source>
</reference>
<dbReference type="InterPro" id="IPR035985">
    <property type="entry name" value="Ubiquitin-activating_enz"/>
</dbReference>
<organism evidence="3 4">
    <name type="scientific">Runella slithyformis (strain ATCC 29530 / DSM 19594 / LMG 11500 / NCIMB 11436 / LSU 4)</name>
    <dbReference type="NCBI Taxonomy" id="761193"/>
    <lineage>
        <taxon>Bacteria</taxon>
        <taxon>Pseudomonadati</taxon>
        <taxon>Bacteroidota</taxon>
        <taxon>Cytophagia</taxon>
        <taxon>Cytophagales</taxon>
        <taxon>Spirosomataceae</taxon>
        <taxon>Runella</taxon>
    </lineage>
</organism>
<protein>
    <submittedName>
        <fullName evidence="3">UBA/THIF-type NAD/FAD binding protein</fullName>
    </submittedName>
</protein>
<evidence type="ECO:0000259" key="2">
    <source>
        <dbReference type="Pfam" id="PF20590"/>
    </source>
</evidence>
<dbReference type="Pfam" id="PF00899">
    <property type="entry name" value="ThiF"/>
    <property type="match status" value="1"/>
</dbReference>
<dbReference type="InterPro" id="IPR000594">
    <property type="entry name" value="ThiF_NAD_FAD-bd"/>
</dbReference>
<evidence type="ECO:0000313" key="4">
    <source>
        <dbReference type="Proteomes" id="UP000000493"/>
    </source>
</evidence>